<accession>A0A918WHG5</accession>
<evidence type="ECO:0000313" key="2">
    <source>
        <dbReference type="EMBL" id="GHC44403.1"/>
    </source>
</evidence>
<dbReference type="Proteomes" id="UP000646244">
    <property type="component" value="Unassembled WGS sequence"/>
</dbReference>
<reference evidence="2" key="1">
    <citation type="journal article" date="2014" name="Int. J. Syst. Evol. Microbiol.">
        <title>Complete genome sequence of Corynebacterium casei LMG S-19264T (=DSM 44701T), isolated from a smear-ripened cheese.</title>
        <authorList>
            <consortium name="US DOE Joint Genome Institute (JGI-PGF)"/>
            <person name="Walter F."/>
            <person name="Albersmeier A."/>
            <person name="Kalinowski J."/>
            <person name="Ruckert C."/>
        </authorList>
    </citation>
    <scope>NUCLEOTIDE SEQUENCE</scope>
    <source>
        <strain evidence="2">JCM 4633</strain>
    </source>
</reference>
<evidence type="ECO:0000313" key="3">
    <source>
        <dbReference type="Proteomes" id="UP000646244"/>
    </source>
</evidence>
<protein>
    <submittedName>
        <fullName evidence="2">Uncharacterized protein</fullName>
    </submittedName>
</protein>
<sequence length="120" mass="13089">MAWSPMDSWKRELTANGWSGMGRCSTGGRQGRSSGAVIRGDRQGVSRLRSSDGSARGVASPRFRSGEGPRRRAVALHHREERPCEQVGVAVRDLPCELGRIGSGSDRGRSGLPYRGRRVR</sequence>
<gene>
    <name evidence="2" type="ORF">GCM10010507_19250</name>
</gene>
<dbReference type="EMBL" id="BMVB01000005">
    <property type="protein sequence ID" value="GHC44403.1"/>
    <property type="molecule type" value="Genomic_DNA"/>
</dbReference>
<name>A0A918WHG5_STRCJ</name>
<reference evidence="2" key="2">
    <citation type="submission" date="2020-09" db="EMBL/GenBank/DDBJ databases">
        <authorList>
            <person name="Sun Q."/>
            <person name="Ohkuma M."/>
        </authorList>
    </citation>
    <scope>NUCLEOTIDE SEQUENCE</scope>
    <source>
        <strain evidence="2">JCM 4633</strain>
    </source>
</reference>
<proteinExistence type="predicted"/>
<evidence type="ECO:0000256" key="1">
    <source>
        <dbReference type="SAM" id="MobiDB-lite"/>
    </source>
</evidence>
<feature type="region of interest" description="Disordered" evidence="1">
    <location>
        <begin position="14"/>
        <end position="71"/>
    </location>
</feature>
<comment type="caution">
    <text evidence="2">The sequence shown here is derived from an EMBL/GenBank/DDBJ whole genome shotgun (WGS) entry which is preliminary data.</text>
</comment>
<organism evidence="2 3">
    <name type="scientific">Streptomyces cinnamoneus</name>
    <name type="common">Streptoverticillium cinnamoneum</name>
    <dbReference type="NCBI Taxonomy" id="53446"/>
    <lineage>
        <taxon>Bacteria</taxon>
        <taxon>Bacillati</taxon>
        <taxon>Actinomycetota</taxon>
        <taxon>Actinomycetes</taxon>
        <taxon>Kitasatosporales</taxon>
        <taxon>Streptomycetaceae</taxon>
        <taxon>Streptomyces</taxon>
        <taxon>Streptomyces cinnamoneus group</taxon>
    </lineage>
</organism>
<dbReference type="AlphaFoldDB" id="A0A918WHG5"/>
<feature type="region of interest" description="Disordered" evidence="1">
    <location>
        <begin position="98"/>
        <end position="120"/>
    </location>
</feature>